<dbReference type="Gene3D" id="2.60.120.10">
    <property type="entry name" value="Jelly Rolls"/>
    <property type="match status" value="1"/>
</dbReference>
<dbReference type="EMBL" id="CACVKT020001553">
    <property type="protein sequence ID" value="CAC5369057.1"/>
    <property type="molecule type" value="Genomic_DNA"/>
</dbReference>
<dbReference type="InterPro" id="IPR011044">
    <property type="entry name" value="Quino_amine_DH_bsu"/>
</dbReference>
<dbReference type="Proteomes" id="UP000507470">
    <property type="component" value="Unassembled WGS sequence"/>
</dbReference>
<proteinExistence type="predicted"/>
<dbReference type="SUPFAM" id="SSF50969">
    <property type="entry name" value="YVTN repeat-like/Quinoprotein amine dehydrogenase"/>
    <property type="match status" value="1"/>
</dbReference>
<organism evidence="1 2">
    <name type="scientific">Mytilus coruscus</name>
    <name type="common">Sea mussel</name>
    <dbReference type="NCBI Taxonomy" id="42192"/>
    <lineage>
        <taxon>Eukaryota</taxon>
        <taxon>Metazoa</taxon>
        <taxon>Spiralia</taxon>
        <taxon>Lophotrochozoa</taxon>
        <taxon>Mollusca</taxon>
        <taxon>Bivalvia</taxon>
        <taxon>Autobranchia</taxon>
        <taxon>Pteriomorphia</taxon>
        <taxon>Mytilida</taxon>
        <taxon>Mytiloidea</taxon>
        <taxon>Mytilidae</taxon>
        <taxon>Mytilinae</taxon>
        <taxon>Mytilus</taxon>
    </lineage>
</organism>
<evidence type="ECO:0000313" key="2">
    <source>
        <dbReference type="Proteomes" id="UP000507470"/>
    </source>
</evidence>
<dbReference type="OrthoDB" id="166212at2759"/>
<sequence>MEIFKEGNEETFDKRSRIKQNVRVVSPSTKHKRILSRQHKSSHYLDNRISSAMSSDSNKIPPKIDHLRKEIAQRESTMPNFLDCYDLKTVYDEANLRKKFREVVEIRNHTSPAMQQRIDPEKDEKQFVEYMKKKQHASLSGLWNMAAWSVFEHRTSRVHNIDELTMALLSKQMAIKKMREKISRKLELPVDKFKRIAQLRQNVSFIEQKFENLKQTRPKKTQLLKTMHLFEQAGTSNMPSRFTKPGEAKAFFRKFGRIVLHVIVLNWIFLIMDSSESSRLERELKSFVDIAQEAVNAKTSQAMVEQGLSFDKQAYKANKEQVMHGLQALKSLADYPLRTQERLCQVAWYQTLGPKKVILREGHNAESFYFILAGTAPRVDTGIAHKRKFVMTPEVFEEMSKYYEKLKQGLNTLSGSDDVEDLMNETPPLCLMKQKLATSCASSVTSADELADNPDEPNQASANITYSNTMLRLKARNHISEAKNTLLVGIEDRRNKTMMARNQQILDQLRPVSVDKERNVSVDLIRTVEILQNHKKDQCICHCEYSELHNMNSSIDHADIKPHTLGQAVFQMDYQINLTSEIPDDKSGLVSDIVMMDDGKLVICLPNQDRLLICYIDGSQIESINVQGEPWYVTTVNNSTVAVTQREGKRIEMYDVNNKLKVNSISVPAILSSCDITTAIHNKLVIYKNYKLLIIDPQTGEVVRKTETICDPFSLHGSDDRIFYCEDNDDKNIYWYSYTDDKHHNLTLPSQPWSMTTLQDGSVYILCIDGSVQHVSSDCKQYKTVESNKPKDLQSLAYNPNKKKLITRSDRCGIFNVFNEI</sequence>
<dbReference type="InterPro" id="IPR014710">
    <property type="entry name" value="RmlC-like_jellyroll"/>
</dbReference>
<dbReference type="InterPro" id="IPR011042">
    <property type="entry name" value="6-blade_b-propeller_TolB-like"/>
</dbReference>
<keyword evidence="2" id="KW-1185">Reference proteome</keyword>
<protein>
    <recommendedName>
        <fullName evidence="3">Cyclic nucleotide-binding domain-containing protein</fullName>
    </recommendedName>
</protein>
<dbReference type="PANTHER" id="PTHR23011">
    <property type="entry name" value="CYCLIC NUCLEOTIDE-BINDING DOMAIN CONTAINING PROTEIN"/>
    <property type="match status" value="1"/>
</dbReference>
<dbReference type="InterPro" id="IPR018490">
    <property type="entry name" value="cNMP-bd_dom_sf"/>
</dbReference>
<accession>A0A6J8AJD6</accession>
<dbReference type="SUPFAM" id="SSF51206">
    <property type="entry name" value="cAMP-binding domain-like"/>
    <property type="match status" value="1"/>
</dbReference>
<dbReference type="PANTHER" id="PTHR23011:SF28">
    <property type="entry name" value="CYCLIC NUCLEOTIDE-BINDING DOMAIN CONTAINING PROTEIN"/>
    <property type="match status" value="1"/>
</dbReference>
<gene>
    <name evidence="1" type="ORF">MCOR_8384</name>
</gene>
<dbReference type="AlphaFoldDB" id="A0A6J8AJD6"/>
<dbReference type="Gene3D" id="2.120.10.30">
    <property type="entry name" value="TolB, C-terminal domain"/>
    <property type="match status" value="1"/>
</dbReference>
<name>A0A6J8AJD6_MYTCO</name>
<reference evidence="1 2" key="1">
    <citation type="submission" date="2020-06" db="EMBL/GenBank/DDBJ databases">
        <authorList>
            <person name="Li R."/>
            <person name="Bekaert M."/>
        </authorList>
    </citation>
    <scope>NUCLEOTIDE SEQUENCE [LARGE SCALE GENOMIC DNA]</scope>
    <source>
        <strain evidence="2">wild</strain>
    </source>
</reference>
<evidence type="ECO:0000313" key="1">
    <source>
        <dbReference type="EMBL" id="CAC5369057.1"/>
    </source>
</evidence>
<evidence type="ECO:0008006" key="3">
    <source>
        <dbReference type="Google" id="ProtNLM"/>
    </source>
</evidence>